<evidence type="ECO:0000313" key="3">
    <source>
        <dbReference type="Proteomes" id="UP000294513"/>
    </source>
</evidence>
<dbReference type="InterPro" id="IPR016181">
    <property type="entry name" value="Acyl_CoA_acyltransferase"/>
</dbReference>
<dbReference type="InterPro" id="IPR000182">
    <property type="entry name" value="GNAT_dom"/>
</dbReference>
<dbReference type="Gene3D" id="3.40.630.30">
    <property type="match status" value="1"/>
</dbReference>
<dbReference type="EMBL" id="SMKU01000124">
    <property type="protein sequence ID" value="TDD82450.1"/>
    <property type="molecule type" value="Genomic_DNA"/>
</dbReference>
<evidence type="ECO:0000259" key="1">
    <source>
        <dbReference type="PROSITE" id="PS51186"/>
    </source>
</evidence>
<dbReference type="GO" id="GO:0016747">
    <property type="term" value="F:acyltransferase activity, transferring groups other than amino-acyl groups"/>
    <property type="evidence" value="ECO:0007669"/>
    <property type="project" value="InterPro"/>
</dbReference>
<keyword evidence="3" id="KW-1185">Reference proteome</keyword>
<feature type="domain" description="N-acetyltransferase" evidence="1">
    <location>
        <begin position="4"/>
        <end position="189"/>
    </location>
</feature>
<reference evidence="2 3" key="1">
    <citation type="submission" date="2019-03" db="EMBL/GenBank/DDBJ databases">
        <title>Draft genome sequences of novel Actinobacteria.</title>
        <authorList>
            <person name="Sahin N."/>
            <person name="Ay H."/>
            <person name="Saygin H."/>
        </authorList>
    </citation>
    <scope>NUCLEOTIDE SEQUENCE [LARGE SCALE GENOMIC DNA]</scope>
    <source>
        <strain evidence="2 3">H3C3</strain>
    </source>
</reference>
<dbReference type="Pfam" id="PF13508">
    <property type="entry name" value="Acetyltransf_7"/>
    <property type="match status" value="1"/>
</dbReference>
<keyword evidence="2" id="KW-0808">Transferase</keyword>
<sequence length="200" mass="22094">MKDPKLREIDERAFLRRLNPMLDVYAAAMAPPVEQLPGRRTILERHTAYPGFRAFVAERRGALPGLAGPVQGFAYGFHGSRGQWWHDVVCQALADREGQEHAETWMEDPFEVAELHVHPHAQGRGLGRALLTALCEGRQERTVVLSTLDVRPETPARRLYRSVGMVDLLTGYEFPGGGPLYAVMGGTLPLAPYPPASSSP</sequence>
<protein>
    <submittedName>
        <fullName evidence="2">GNAT family N-acetyltransferase</fullName>
    </submittedName>
</protein>
<evidence type="ECO:0000313" key="2">
    <source>
        <dbReference type="EMBL" id="TDD82450.1"/>
    </source>
</evidence>
<dbReference type="CDD" id="cd04301">
    <property type="entry name" value="NAT_SF"/>
    <property type="match status" value="1"/>
</dbReference>
<name>A0A4R5BCH5_9ACTN</name>
<dbReference type="RefSeq" id="WP_131896431.1">
    <property type="nucleotide sequence ID" value="NZ_SMKU01000124.1"/>
</dbReference>
<comment type="caution">
    <text evidence="2">The sequence shown here is derived from an EMBL/GenBank/DDBJ whole genome shotgun (WGS) entry which is preliminary data.</text>
</comment>
<gene>
    <name evidence="2" type="ORF">E1298_22670</name>
</gene>
<proteinExistence type="predicted"/>
<accession>A0A4R5BCH5</accession>
<dbReference type="AlphaFoldDB" id="A0A4R5BCH5"/>
<dbReference type="PROSITE" id="PS51186">
    <property type="entry name" value="GNAT"/>
    <property type="match status" value="1"/>
</dbReference>
<dbReference type="OrthoDB" id="3692150at2"/>
<dbReference type="Proteomes" id="UP000294513">
    <property type="component" value="Unassembled WGS sequence"/>
</dbReference>
<organism evidence="2 3">
    <name type="scientific">Actinomadura rubrisoli</name>
    <dbReference type="NCBI Taxonomy" id="2530368"/>
    <lineage>
        <taxon>Bacteria</taxon>
        <taxon>Bacillati</taxon>
        <taxon>Actinomycetota</taxon>
        <taxon>Actinomycetes</taxon>
        <taxon>Streptosporangiales</taxon>
        <taxon>Thermomonosporaceae</taxon>
        <taxon>Actinomadura</taxon>
    </lineage>
</organism>
<dbReference type="SUPFAM" id="SSF55729">
    <property type="entry name" value="Acyl-CoA N-acyltransferases (Nat)"/>
    <property type="match status" value="1"/>
</dbReference>